<evidence type="ECO:0000313" key="4">
    <source>
        <dbReference type="Proteomes" id="UP000217465"/>
    </source>
</evidence>
<dbReference type="GeneID" id="61421125"/>
<name>A0A0E2UPD5_9STRE</name>
<keyword evidence="1" id="KW-0812">Transmembrane</keyword>
<proteinExistence type="predicted"/>
<accession>A0A0E2UPD5</accession>
<organism evidence="3 4">
    <name type="scientific">Streptococcus parauberis</name>
    <dbReference type="NCBI Taxonomy" id="1348"/>
    <lineage>
        <taxon>Bacteria</taxon>
        <taxon>Bacillati</taxon>
        <taxon>Bacillota</taxon>
        <taxon>Bacilli</taxon>
        <taxon>Lactobacillales</taxon>
        <taxon>Streptococcaceae</taxon>
        <taxon>Streptococcus</taxon>
    </lineage>
</organism>
<feature type="transmembrane region" description="Helical" evidence="1">
    <location>
        <begin position="96"/>
        <end position="118"/>
    </location>
</feature>
<gene>
    <name evidence="3" type="ORF">A9Y57_01765</name>
    <name evidence="2" type="ORF">P7G31_00445</name>
</gene>
<dbReference type="EMBL" id="JARQAG010000001">
    <property type="protein sequence ID" value="MDT2730721.1"/>
    <property type="molecule type" value="Genomic_DNA"/>
</dbReference>
<dbReference type="Proteomes" id="UP000217465">
    <property type="component" value="Unassembled WGS sequence"/>
</dbReference>
<dbReference type="Pfam" id="PF18936">
    <property type="entry name" value="DUF5684"/>
    <property type="match status" value="1"/>
</dbReference>
<keyword evidence="1" id="KW-1133">Transmembrane helix</keyword>
<evidence type="ECO:0000313" key="3">
    <source>
        <dbReference type="EMBL" id="PCH11461.1"/>
    </source>
</evidence>
<feature type="transmembrane region" description="Helical" evidence="1">
    <location>
        <begin position="68"/>
        <end position="90"/>
    </location>
</feature>
<dbReference type="OMA" id="AGYKGWH"/>
<dbReference type="RefSeq" id="WP_003104681.1">
    <property type="nucleotide sequence ID" value="NZ_BAWT01000001.1"/>
</dbReference>
<dbReference type="STRING" id="936154.STP_1316"/>
<protein>
    <submittedName>
        <fullName evidence="2">DUF5684 domain-containing protein</fullName>
    </submittedName>
</protein>
<reference evidence="2" key="2">
    <citation type="submission" date="2023-03" db="EMBL/GenBank/DDBJ databases">
        <authorList>
            <person name="Shen W."/>
            <person name="Cai J."/>
        </authorList>
    </citation>
    <scope>NUCLEOTIDE SEQUENCE</scope>
    <source>
        <strain evidence="2">P82-2</strain>
    </source>
</reference>
<sequence>MTEDEYALVAIVGIYGIIFIIALISILLMVIGNWRLFKKAGQEGWKSIIPIYADFVKHEITFGPENKWLYFIGWVFPIYYSYTHFCYLRAFGASKGLAVLGLFFPGIVTLVVAFGKLYQEDNYHIVKHLMG</sequence>
<dbReference type="Proteomes" id="UP001180515">
    <property type="component" value="Unassembled WGS sequence"/>
</dbReference>
<dbReference type="OrthoDB" id="2376202at2"/>
<comment type="caution">
    <text evidence="3">The sequence shown here is derived from an EMBL/GenBank/DDBJ whole genome shotgun (WGS) entry which is preliminary data.</text>
</comment>
<dbReference type="InterPro" id="IPR043739">
    <property type="entry name" value="DUF5684"/>
</dbReference>
<reference evidence="3 4" key="1">
    <citation type="submission" date="2016-06" db="EMBL/GenBank/DDBJ databases">
        <authorList>
            <person name="Haines A.N."/>
            <person name="Council K.R."/>
        </authorList>
    </citation>
    <scope>NUCLEOTIDE SEQUENCE [LARGE SCALE GENOMIC DNA]</scope>
    <source>
        <strain evidence="3 4">SP158-29</strain>
    </source>
</reference>
<dbReference type="AlphaFoldDB" id="A0A0E2UPD5"/>
<evidence type="ECO:0000313" key="2">
    <source>
        <dbReference type="EMBL" id="MDT2730721.1"/>
    </source>
</evidence>
<evidence type="ECO:0000256" key="1">
    <source>
        <dbReference type="SAM" id="Phobius"/>
    </source>
</evidence>
<dbReference type="EMBL" id="NSGR01000009">
    <property type="protein sequence ID" value="PCH11461.1"/>
    <property type="molecule type" value="Genomic_DNA"/>
</dbReference>
<feature type="transmembrane region" description="Helical" evidence="1">
    <location>
        <begin position="6"/>
        <end position="31"/>
    </location>
</feature>
<keyword evidence="1" id="KW-0472">Membrane</keyword>